<dbReference type="GeneID" id="41328230"/>
<reference evidence="2 3" key="1">
    <citation type="journal article" date="2020" name="Nature">
        <title>Isolation of an archaeon at the prokaryote-eukaryote interface.</title>
        <authorList>
            <person name="Imachi H."/>
            <person name="Nobu M.K."/>
            <person name="Nakahara N."/>
            <person name="Morono Y."/>
            <person name="Ogawara M."/>
            <person name="Takaki Y."/>
            <person name="Takano Y."/>
            <person name="Uematsu K."/>
            <person name="Ikuta T."/>
            <person name="Ito M."/>
            <person name="Matsui Y."/>
            <person name="Miyazaki M."/>
            <person name="Murata K."/>
            <person name="Saito Y."/>
            <person name="Sakai S."/>
            <person name="Song C."/>
            <person name="Tasumi E."/>
            <person name="Yamanaka Y."/>
            <person name="Yamaguchi T."/>
            <person name="Kamagata Y."/>
            <person name="Tamaki H."/>
            <person name="Takai K."/>
        </authorList>
    </citation>
    <scope>NUCLEOTIDE SEQUENCE [LARGE SCALE GENOMIC DNA]</scope>
    <source>
        <strain evidence="2 3">MK-D1</strain>
    </source>
</reference>
<proteinExistence type="predicted"/>
<evidence type="ECO:0000313" key="2">
    <source>
        <dbReference type="EMBL" id="QEE14414.1"/>
    </source>
</evidence>
<dbReference type="Gene3D" id="2.60.40.790">
    <property type="match status" value="1"/>
</dbReference>
<dbReference type="KEGG" id="psyt:DSAG12_00227"/>
<accession>A0A5B9D5Q5</accession>
<reference evidence="2 3" key="2">
    <citation type="journal article" date="2024" name="Int. J. Syst. Evol. Microbiol.">
        <title>Promethearchaeum syntrophicum gen. nov., sp. nov., an anaerobic, obligately syntrophic archaeon, the first isolate of the lineage 'Asgard' archaea, and proposal of the new archaeal phylum Promethearchaeota phyl. nov. and kingdom Promethearchaeati regn. nov.</title>
        <authorList>
            <person name="Imachi H."/>
            <person name="Nobu M.K."/>
            <person name="Kato S."/>
            <person name="Takaki Y."/>
            <person name="Miyazaki M."/>
            <person name="Miyata M."/>
            <person name="Ogawara M."/>
            <person name="Saito Y."/>
            <person name="Sakai S."/>
            <person name="Tahara Y.O."/>
            <person name="Takano Y."/>
            <person name="Tasumi E."/>
            <person name="Uematsu K."/>
            <person name="Yoshimura T."/>
            <person name="Itoh T."/>
            <person name="Ohkuma M."/>
            <person name="Takai K."/>
        </authorList>
    </citation>
    <scope>NUCLEOTIDE SEQUENCE [LARGE SCALE GENOMIC DNA]</scope>
    <source>
        <strain evidence="2 3">MK-D1</strain>
    </source>
</reference>
<dbReference type="AlphaFoldDB" id="A0A5B9D5Q5"/>
<dbReference type="SUPFAM" id="SSF49764">
    <property type="entry name" value="HSP20-like chaperones"/>
    <property type="match status" value="1"/>
</dbReference>
<sequence length="111" mass="12978">MENTQIQKKENNNESKSQISPIRYFNYNLKSNSWDLEIHIPGVKKEDIHVKFTKDAYNLEAQRKNDFFHIEESFPFNADVNSIKGEYANGLLKIEGNIEDPLSKAFEIKLK</sequence>
<dbReference type="EMBL" id="CP042905">
    <property type="protein sequence ID" value="QEE14414.1"/>
    <property type="molecule type" value="Genomic_DNA"/>
</dbReference>
<dbReference type="Pfam" id="PF00011">
    <property type="entry name" value="HSP20"/>
    <property type="match status" value="1"/>
</dbReference>
<evidence type="ECO:0000313" key="3">
    <source>
        <dbReference type="Proteomes" id="UP000321408"/>
    </source>
</evidence>
<gene>
    <name evidence="2" type="ORF">DSAG12_00227</name>
</gene>
<feature type="domain" description="SHSP" evidence="1">
    <location>
        <begin position="30"/>
        <end position="96"/>
    </location>
</feature>
<name>A0A5B9D5Q5_9ARCH</name>
<protein>
    <submittedName>
        <fullName evidence="2">Hsp20 family protein</fullName>
    </submittedName>
</protein>
<dbReference type="InterPro" id="IPR008978">
    <property type="entry name" value="HSP20-like_chaperone"/>
</dbReference>
<dbReference type="RefSeq" id="WP_147661369.1">
    <property type="nucleotide sequence ID" value="NZ_CP042905.2"/>
</dbReference>
<dbReference type="Proteomes" id="UP000321408">
    <property type="component" value="Chromosome"/>
</dbReference>
<dbReference type="InterPro" id="IPR002068">
    <property type="entry name" value="A-crystallin/Hsp20_dom"/>
</dbReference>
<keyword evidence="3" id="KW-1185">Reference proteome</keyword>
<evidence type="ECO:0000259" key="1">
    <source>
        <dbReference type="Pfam" id="PF00011"/>
    </source>
</evidence>
<dbReference type="CDD" id="cd06464">
    <property type="entry name" value="ACD_sHsps-like"/>
    <property type="match status" value="1"/>
</dbReference>
<organism evidence="2 3">
    <name type="scientific">Promethearchaeum syntrophicum</name>
    <dbReference type="NCBI Taxonomy" id="2594042"/>
    <lineage>
        <taxon>Archaea</taxon>
        <taxon>Promethearchaeati</taxon>
        <taxon>Promethearchaeota</taxon>
        <taxon>Promethearchaeia</taxon>
        <taxon>Promethearchaeales</taxon>
        <taxon>Promethearchaeaceae</taxon>
        <taxon>Promethearchaeum</taxon>
    </lineage>
</organism>